<feature type="transmembrane region" description="Helical" evidence="1">
    <location>
        <begin position="12"/>
        <end position="35"/>
    </location>
</feature>
<dbReference type="EMBL" id="JAEPRB010000114">
    <property type="protein sequence ID" value="KAG2221254.1"/>
    <property type="molecule type" value="Genomic_DNA"/>
</dbReference>
<dbReference type="PANTHER" id="PTHR41390:SF1">
    <property type="entry name" value="NADH-UBIQUINONE OXIDOREDUCTASE 213 KDA SUBUNIT"/>
    <property type="match status" value="1"/>
</dbReference>
<dbReference type="OrthoDB" id="5565730at2759"/>
<evidence type="ECO:0000313" key="2">
    <source>
        <dbReference type="EMBL" id="KAG2221254.1"/>
    </source>
</evidence>
<keyword evidence="3" id="KW-1185">Reference proteome</keyword>
<keyword evidence="1" id="KW-0812">Transmembrane</keyword>
<dbReference type="AlphaFoldDB" id="A0A8H7S214"/>
<protein>
    <submittedName>
        <fullName evidence="2">Uncharacterized protein</fullName>
    </submittedName>
</protein>
<dbReference type="PANTHER" id="PTHR41390">
    <property type="entry name" value="CHROMOSOME 7, WHOLE GENOME SHOTGUN SEQUENCE"/>
    <property type="match status" value="1"/>
</dbReference>
<reference evidence="2 3" key="1">
    <citation type="submission" date="2020-12" db="EMBL/GenBank/DDBJ databases">
        <title>Metabolic potential, ecology and presence of endohyphal bacteria is reflected in genomic diversity of Mucoromycotina.</title>
        <authorList>
            <person name="Muszewska A."/>
            <person name="Okrasinska A."/>
            <person name="Steczkiewicz K."/>
            <person name="Drgas O."/>
            <person name="Orlowska M."/>
            <person name="Perlinska-Lenart U."/>
            <person name="Aleksandrzak-Piekarczyk T."/>
            <person name="Szatraj K."/>
            <person name="Zielenkiewicz U."/>
            <person name="Pilsyk S."/>
            <person name="Malc E."/>
            <person name="Mieczkowski P."/>
            <person name="Kruszewska J.S."/>
            <person name="Biernat P."/>
            <person name="Pawlowska J."/>
        </authorList>
    </citation>
    <scope>NUCLEOTIDE SEQUENCE [LARGE SCALE GENOMIC DNA]</scope>
    <source>
        <strain evidence="2 3">CBS 142.35</strain>
    </source>
</reference>
<proteinExistence type="predicted"/>
<evidence type="ECO:0000313" key="3">
    <source>
        <dbReference type="Proteomes" id="UP000646827"/>
    </source>
</evidence>
<organism evidence="2 3">
    <name type="scientific">Circinella minor</name>
    <dbReference type="NCBI Taxonomy" id="1195481"/>
    <lineage>
        <taxon>Eukaryota</taxon>
        <taxon>Fungi</taxon>
        <taxon>Fungi incertae sedis</taxon>
        <taxon>Mucoromycota</taxon>
        <taxon>Mucoromycotina</taxon>
        <taxon>Mucoromycetes</taxon>
        <taxon>Mucorales</taxon>
        <taxon>Lichtheimiaceae</taxon>
        <taxon>Circinella</taxon>
    </lineage>
</organism>
<evidence type="ECO:0000256" key="1">
    <source>
        <dbReference type="SAM" id="Phobius"/>
    </source>
</evidence>
<name>A0A8H7S214_9FUNG</name>
<keyword evidence="1" id="KW-0472">Membrane</keyword>
<keyword evidence="1" id="KW-1133">Transmembrane helix</keyword>
<dbReference type="Proteomes" id="UP000646827">
    <property type="component" value="Unassembled WGS sequence"/>
</dbReference>
<comment type="caution">
    <text evidence="2">The sequence shown here is derived from an EMBL/GenBank/DDBJ whole genome shotgun (WGS) entry which is preliminary data.</text>
</comment>
<feature type="transmembrane region" description="Helical" evidence="1">
    <location>
        <begin position="47"/>
        <end position="65"/>
    </location>
</feature>
<accession>A0A8H7S214</accession>
<sequence>MSLIDRVKQTSHNVLTGTSLAVLGGATTGATVAILKNAPIKQYTITTALNCGVFGATFFIVRETFANHQRSKNPRFGLKDSQTRDFDDLMSSTLAGATTGGLLSAVYRGPKGVLSGAIMFGTICAAMQAVYTTGNRWRQETILIAPTSEEEQKSIWESFSMPSWSPIRMISEDEYKELLDTRLKTLEAEVEEIERELKQTKN</sequence>
<gene>
    <name evidence="2" type="ORF">INT45_012375</name>
</gene>